<name>A0ABT9YAF5_9FIRM</name>
<gene>
    <name evidence="2" type="ORF">J2S01_002530</name>
</gene>
<sequence>MKLNPFERIDDLLTDGLKIIQNEKEFCFSLDAVLLAHFVHVRRNDSGLDLGTGTGVIPLLLARHVREMHAIEINAVTADLARRNAEMNGLAKKIVVRQADYRHLHEFYPAQSADFVVANPPYRPIAHGDVNKIDGVAMARHEITASLEDVVMAARYALKFHGRFAMVHLPERLAEIMVEMDKNSIIPKKLRFVQPKREKTPNMVLIEGIAGGAKGGLKVDTPLVVHNDDGSYKDELLRYYYPDAAGGTHWQKSDNASN</sequence>
<dbReference type="SUPFAM" id="SSF53335">
    <property type="entry name" value="S-adenosyl-L-methionine-dependent methyltransferases"/>
    <property type="match status" value="1"/>
</dbReference>
<organism evidence="2 3">
    <name type="scientific">Pectinatus haikarae</name>
    <dbReference type="NCBI Taxonomy" id="349096"/>
    <lineage>
        <taxon>Bacteria</taxon>
        <taxon>Bacillati</taxon>
        <taxon>Bacillota</taxon>
        <taxon>Negativicutes</taxon>
        <taxon>Selenomonadales</taxon>
        <taxon>Selenomonadaceae</taxon>
        <taxon>Pectinatus</taxon>
    </lineage>
</organism>
<comment type="caution">
    <text evidence="2">The sequence shown here is derived from an EMBL/GenBank/DDBJ whole genome shotgun (WGS) entry which is preliminary data.</text>
</comment>
<dbReference type="CDD" id="cd02440">
    <property type="entry name" value="AdoMet_MTases"/>
    <property type="match status" value="1"/>
</dbReference>
<dbReference type="InterPro" id="IPR029063">
    <property type="entry name" value="SAM-dependent_MTases_sf"/>
</dbReference>
<dbReference type="InterPro" id="IPR050210">
    <property type="entry name" value="tRNA_Adenine-N(6)_MTase"/>
</dbReference>
<evidence type="ECO:0000313" key="3">
    <source>
        <dbReference type="Proteomes" id="UP001239167"/>
    </source>
</evidence>
<evidence type="ECO:0000313" key="2">
    <source>
        <dbReference type="EMBL" id="MDQ0204797.1"/>
    </source>
</evidence>
<dbReference type="InterPro" id="IPR007848">
    <property type="entry name" value="Small_mtfrase_dom"/>
</dbReference>
<accession>A0ABT9YAF5</accession>
<dbReference type="Pfam" id="PF05175">
    <property type="entry name" value="MTS"/>
    <property type="match status" value="1"/>
</dbReference>
<reference evidence="2 3" key="1">
    <citation type="submission" date="2023-07" db="EMBL/GenBank/DDBJ databases">
        <title>Genomic Encyclopedia of Type Strains, Phase IV (KMG-IV): sequencing the most valuable type-strain genomes for metagenomic binning, comparative biology and taxonomic classification.</title>
        <authorList>
            <person name="Goeker M."/>
        </authorList>
    </citation>
    <scope>NUCLEOTIDE SEQUENCE [LARGE SCALE GENOMIC DNA]</scope>
    <source>
        <strain evidence="2 3">DSM 16980</strain>
    </source>
</reference>
<dbReference type="InterPro" id="IPR002052">
    <property type="entry name" value="DNA_methylase_N6_adenine_CS"/>
</dbReference>
<evidence type="ECO:0000259" key="1">
    <source>
        <dbReference type="Pfam" id="PF05175"/>
    </source>
</evidence>
<dbReference type="Proteomes" id="UP001239167">
    <property type="component" value="Unassembled WGS sequence"/>
</dbReference>
<feature type="domain" description="Methyltransferase small" evidence="1">
    <location>
        <begin position="33"/>
        <end position="124"/>
    </location>
</feature>
<dbReference type="RefSeq" id="WP_307225124.1">
    <property type="nucleotide sequence ID" value="NZ_CP116940.1"/>
</dbReference>
<proteinExistence type="predicted"/>
<dbReference type="PANTHER" id="PTHR47739:SF1">
    <property type="entry name" value="TRNA1(VAL) (ADENINE(37)-N6)-METHYLTRANSFERASE"/>
    <property type="match status" value="1"/>
</dbReference>
<protein>
    <submittedName>
        <fullName evidence="2">tRNA1(Val) A37 N6-methylase TrmN6</fullName>
    </submittedName>
</protein>
<dbReference type="EMBL" id="JAUSUE010000021">
    <property type="protein sequence ID" value="MDQ0204797.1"/>
    <property type="molecule type" value="Genomic_DNA"/>
</dbReference>
<dbReference type="PROSITE" id="PS00092">
    <property type="entry name" value="N6_MTASE"/>
    <property type="match status" value="1"/>
</dbReference>
<dbReference type="PANTHER" id="PTHR47739">
    <property type="entry name" value="TRNA1(VAL) (ADENINE(37)-N6)-METHYLTRANSFERASE"/>
    <property type="match status" value="1"/>
</dbReference>
<keyword evidence="3" id="KW-1185">Reference proteome</keyword>
<dbReference type="Gene3D" id="3.40.50.150">
    <property type="entry name" value="Vaccinia Virus protein VP39"/>
    <property type="match status" value="1"/>
</dbReference>